<evidence type="ECO:0000259" key="7">
    <source>
        <dbReference type="PROSITE" id="PS50109"/>
    </source>
</evidence>
<dbReference type="Pfam" id="PF00512">
    <property type="entry name" value="HisKA"/>
    <property type="match status" value="1"/>
</dbReference>
<reference evidence="11" key="1">
    <citation type="submission" date="2020-02" db="EMBL/GenBank/DDBJ databases">
        <authorList>
            <person name="Meier V. D."/>
        </authorList>
    </citation>
    <scope>NUCLEOTIDE SEQUENCE</scope>
    <source>
        <strain evidence="11">AVDCRST_MAG42</strain>
    </source>
</reference>
<dbReference type="SMART" id="SM00388">
    <property type="entry name" value="HisKA"/>
    <property type="match status" value="1"/>
</dbReference>
<dbReference type="InterPro" id="IPR001789">
    <property type="entry name" value="Sig_transdc_resp-reg_receiver"/>
</dbReference>
<dbReference type="PROSITE" id="PS50112">
    <property type="entry name" value="PAS"/>
    <property type="match status" value="5"/>
</dbReference>
<evidence type="ECO:0000256" key="2">
    <source>
        <dbReference type="ARBA" id="ARBA00012438"/>
    </source>
</evidence>
<evidence type="ECO:0000256" key="4">
    <source>
        <dbReference type="ARBA" id="ARBA00022679"/>
    </source>
</evidence>
<dbReference type="SMART" id="SM00091">
    <property type="entry name" value="PAS"/>
    <property type="match status" value="6"/>
</dbReference>
<dbReference type="InterPro" id="IPR036097">
    <property type="entry name" value="HisK_dim/P_sf"/>
</dbReference>
<feature type="domain" description="Histidine kinase" evidence="7">
    <location>
        <begin position="834"/>
        <end position="1056"/>
    </location>
</feature>
<dbReference type="InterPro" id="IPR035965">
    <property type="entry name" value="PAS-like_dom_sf"/>
</dbReference>
<dbReference type="GO" id="GO:0000155">
    <property type="term" value="F:phosphorelay sensor kinase activity"/>
    <property type="evidence" value="ECO:0007669"/>
    <property type="project" value="InterPro"/>
</dbReference>
<evidence type="ECO:0000259" key="9">
    <source>
        <dbReference type="PROSITE" id="PS50112"/>
    </source>
</evidence>
<dbReference type="InterPro" id="IPR001610">
    <property type="entry name" value="PAC"/>
</dbReference>
<keyword evidence="5 11" id="KW-0418">Kinase</keyword>
<dbReference type="InterPro" id="IPR013767">
    <property type="entry name" value="PAS_fold"/>
</dbReference>
<feature type="domain" description="PAC" evidence="10">
    <location>
        <begin position="148"/>
        <end position="198"/>
    </location>
</feature>
<feature type="domain" description="PAS" evidence="9">
    <location>
        <begin position="440"/>
        <end position="510"/>
    </location>
</feature>
<dbReference type="FunFam" id="3.30.450.20:FF:000099">
    <property type="entry name" value="Sensory box sensor histidine kinase"/>
    <property type="match status" value="1"/>
</dbReference>
<dbReference type="InterPro" id="IPR011006">
    <property type="entry name" value="CheY-like_superfamily"/>
</dbReference>
<feature type="domain" description="PAC" evidence="10">
    <location>
        <begin position="769"/>
        <end position="821"/>
    </location>
</feature>
<evidence type="ECO:0000259" key="10">
    <source>
        <dbReference type="PROSITE" id="PS50113"/>
    </source>
</evidence>
<dbReference type="Pfam" id="PF00989">
    <property type="entry name" value="PAS"/>
    <property type="match status" value="2"/>
</dbReference>
<dbReference type="Gene3D" id="3.30.565.10">
    <property type="entry name" value="Histidine kinase-like ATPase, C-terminal domain"/>
    <property type="match status" value="1"/>
</dbReference>
<feature type="domain" description="PAS" evidence="9">
    <location>
        <begin position="70"/>
        <end position="123"/>
    </location>
</feature>
<dbReference type="InterPro" id="IPR004358">
    <property type="entry name" value="Sig_transdc_His_kin-like_C"/>
</dbReference>
<dbReference type="PROSITE" id="PS50109">
    <property type="entry name" value="HIS_KIN"/>
    <property type="match status" value="1"/>
</dbReference>
<dbReference type="InterPro" id="IPR003594">
    <property type="entry name" value="HATPase_dom"/>
</dbReference>
<dbReference type="InterPro" id="IPR013655">
    <property type="entry name" value="PAS_fold_3"/>
</dbReference>
<dbReference type="InterPro" id="IPR005467">
    <property type="entry name" value="His_kinase_dom"/>
</dbReference>
<feature type="domain" description="PAS" evidence="9">
    <location>
        <begin position="318"/>
        <end position="374"/>
    </location>
</feature>
<feature type="domain" description="Response regulatory" evidence="8">
    <location>
        <begin position="1077"/>
        <end position="1193"/>
    </location>
</feature>
<dbReference type="SMART" id="SM00086">
    <property type="entry name" value="PAC"/>
    <property type="match status" value="6"/>
</dbReference>
<dbReference type="SUPFAM" id="SSF55785">
    <property type="entry name" value="PYP-like sensor domain (PAS domain)"/>
    <property type="match status" value="6"/>
</dbReference>
<protein>
    <recommendedName>
        <fullName evidence="2">histidine kinase</fullName>
        <ecNumber evidence="2">2.7.13.3</ecNumber>
    </recommendedName>
</protein>
<evidence type="ECO:0000259" key="8">
    <source>
        <dbReference type="PROSITE" id="PS50110"/>
    </source>
</evidence>
<dbReference type="PANTHER" id="PTHR43304">
    <property type="entry name" value="PHYTOCHROME-LIKE PROTEIN CPH1"/>
    <property type="match status" value="1"/>
</dbReference>
<dbReference type="SMART" id="SM00448">
    <property type="entry name" value="REC"/>
    <property type="match status" value="1"/>
</dbReference>
<name>A0A6J4HY97_9BACT</name>
<evidence type="ECO:0000256" key="3">
    <source>
        <dbReference type="ARBA" id="ARBA00022553"/>
    </source>
</evidence>
<dbReference type="PROSITE" id="PS50113">
    <property type="entry name" value="PAC"/>
    <property type="match status" value="6"/>
</dbReference>
<dbReference type="Gene3D" id="3.40.50.2300">
    <property type="match status" value="1"/>
</dbReference>
<dbReference type="Gene3D" id="3.30.450.20">
    <property type="entry name" value="PAS domain"/>
    <property type="match status" value="6"/>
</dbReference>
<dbReference type="InterPro" id="IPR000014">
    <property type="entry name" value="PAS"/>
</dbReference>
<dbReference type="Pfam" id="PF08447">
    <property type="entry name" value="PAS_3"/>
    <property type="match status" value="4"/>
</dbReference>
<dbReference type="EC" id="2.7.13.3" evidence="2"/>
<dbReference type="Pfam" id="PF00072">
    <property type="entry name" value="Response_reg"/>
    <property type="match status" value="1"/>
</dbReference>
<dbReference type="Gene3D" id="2.10.70.100">
    <property type="match status" value="1"/>
</dbReference>
<evidence type="ECO:0000256" key="1">
    <source>
        <dbReference type="ARBA" id="ARBA00000085"/>
    </source>
</evidence>
<comment type="catalytic activity">
    <reaction evidence="1">
        <text>ATP + protein L-histidine = ADP + protein N-phospho-L-histidine.</text>
        <dbReference type="EC" id="2.7.13.3"/>
    </reaction>
</comment>
<dbReference type="SMART" id="SM00387">
    <property type="entry name" value="HATPase_c"/>
    <property type="match status" value="1"/>
</dbReference>
<dbReference type="SUPFAM" id="SSF52172">
    <property type="entry name" value="CheY-like"/>
    <property type="match status" value="1"/>
</dbReference>
<feature type="domain" description="PAC" evidence="10">
    <location>
        <begin position="648"/>
        <end position="700"/>
    </location>
</feature>
<keyword evidence="3 6" id="KW-0597">Phosphoprotein</keyword>
<dbReference type="Pfam" id="PF02518">
    <property type="entry name" value="HATPase_c"/>
    <property type="match status" value="1"/>
</dbReference>
<feature type="domain" description="PAC" evidence="10">
    <location>
        <begin position="273"/>
        <end position="324"/>
    </location>
</feature>
<dbReference type="EMBL" id="CADCTA010000059">
    <property type="protein sequence ID" value="CAA9237465.1"/>
    <property type="molecule type" value="Genomic_DNA"/>
</dbReference>
<dbReference type="PRINTS" id="PR00344">
    <property type="entry name" value="BCTRLSENSOR"/>
</dbReference>
<dbReference type="AlphaFoldDB" id="A0A6J4HY97"/>
<dbReference type="CDD" id="cd00082">
    <property type="entry name" value="HisKA"/>
    <property type="match status" value="1"/>
</dbReference>
<dbReference type="InterPro" id="IPR052162">
    <property type="entry name" value="Sensor_kinase/Photoreceptor"/>
</dbReference>
<dbReference type="SUPFAM" id="SSF47384">
    <property type="entry name" value="Homodimeric domain of signal transducing histidine kinase"/>
    <property type="match status" value="1"/>
</dbReference>
<feature type="domain" description="PAS" evidence="9">
    <location>
        <begin position="694"/>
        <end position="752"/>
    </location>
</feature>
<dbReference type="InterPro" id="IPR000700">
    <property type="entry name" value="PAS-assoc_C"/>
</dbReference>
<dbReference type="GO" id="GO:0006355">
    <property type="term" value="P:regulation of DNA-templated transcription"/>
    <property type="evidence" value="ECO:0007669"/>
    <property type="project" value="InterPro"/>
</dbReference>
<dbReference type="NCBIfam" id="TIGR00229">
    <property type="entry name" value="sensory_box"/>
    <property type="match status" value="6"/>
</dbReference>
<gene>
    <name evidence="11" type="ORF">AVDCRST_MAG42-1504</name>
</gene>
<dbReference type="InterPro" id="IPR036890">
    <property type="entry name" value="HATPase_C_sf"/>
</dbReference>
<sequence length="1195" mass="131821">MRSPAARTGGAAGGITEHDTGADELQQLVARLAGADAALQAYGGGAIDSVINPEGQMLLLRQAQQALRRSEEAFRGIVEASVDCVVTADHTGRITEFNPAAERTFGYRREEAIGRLVAELIIPLRYHEAHAAGWARYMQTREERIVGRRMEIEALRADGSEFPVEITVTPLGTQEPPVFSAFIRDLTERRLLEQQQREAEQRFRALIENGWDAISLADAAGKILYCSPAVTRILGFEIDEVVGRVWLEFIHPADHAAVESHLAEALARPGIGLQSNKRVRHKDGSWRAIEGMLTNLLNDGAVGAVVNNFRDVTERKRAAEDLERIFDLSPDMICTSGFDGYFKKLNPAFERTLGYTADELRAVPFLSFVHAADQTATVSGAAALTQGGKLVSFENRYRCKDGSYRWLQWSATPDLDQQLIYAVCRDVTDQRQSAAELRRSELLLRELSDAMPQMVWASGPDGHLDYFNERTVEYTGLKMEQLLRSGWAGVLHPDDEPACLKRWKRSLATGDSFDIEFRLKRASDGSYRWHLGRALPRYENGAIVRWLGTCTDIEDHKMALETLRLSEENLALAQRVSHTGSWEVTMDGDAAVVADRPLTWSDETFRIFGFEPRSVQMTQGRFFECVHPADRAEVMRAVTEMARTTGNLSTDHRIVLPDGRERLVHEEATLIRSEGGTAPKIIGSVQDITERRHAEDLLRQQAEMLNLAHDAIIVRELESEKVLFWNSGAERLYGWTAGEAVGQSVRDLIRTDPEELQPALETLAASGEFRGEVHHITKDRREVIVNVRATLVHDAHGKPRSVLTIGSDITEHKKLESQFLRAQRLESIGTLASGVAHDLNNILAPILMSAPLLRENPSAPLMEKIISTIEESAERGAQIVKQVLTFARGVEGERVLVDPSHLVREMVGIAQETFPKSLRIGARCAEDVWPVEGDPTQLHQVLLNLSVNARDAMPNGGTLMLSVENFVVDEHYATMMPGAKAGPHVLIRATDTGTGIPRSLVDKIFDPFFTTKDIGKGTGLGLSTVLGIVKSHGGFLSVYSEVGGGTTFKIFLPTATSAAVKPEVEAPARAMNGNGELIMVVDDEPGIATVTKLILENYNYRVITAADGPEALAVFAQQMGDVQVVITDMMMPYMDGVALIRTLQRMNPLVRFVASTGQGDQARSSELHALGVTACLSKPYNTQKLLGTVQELLGH</sequence>
<evidence type="ECO:0000313" key="11">
    <source>
        <dbReference type="EMBL" id="CAA9237465.1"/>
    </source>
</evidence>
<evidence type="ECO:0000256" key="6">
    <source>
        <dbReference type="PROSITE-ProRule" id="PRU00169"/>
    </source>
</evidence>
<dbReference type="InterPro" id="IPR003661">
    <property type="entry name" value="HisK_dim/P_dom"/>
</dbReference>
<feature type="domain" description="PAC" evidence="10">
    <location>
        <begin position="391"/>
        <end position="439"/>
    </location>
</feature>
<proteinExistence type="predicted"/>
<dbReference type="CDD" id="cd00130">
    <property type="entry name" value="PAS"/>
    <property type="match status" value="6"/>
</dbReference>
<dbReference type="PROSITE" id="PS50110">
    <property type="entry name" value="RESPONSE_REGULATORY"/>
    <property type="match status" value="1"/>
</dbReference>
<dbReference type="PANTHER" id="PTHR43304:SF1">
    <property type="entry name" value="PAC DOMAIN-CONTAINING PROTEIN"/>
    <property type="match status" value="1"/>
</dbReference>
<feature type="domain" description="PAC" evidence="10">
    <location>
        <begin position="513"/>
        <end position="565"/>
    </location>
</feature>
<dbReference type="SUPFAM" id="SSF55874">
    <property type="entry name" value="ATPase domain of HSP90 chaperone/DNA topoisomerase II/histidine kinase"/>
    <property type="match status" value="1"/>
</dbReference>
<keyword evidence="4" id="KW-0808">Transferase</keyword>
<evidence type="ECO:0000256" key="5">
    <source>
        <dbReference type="ARBA" id="ARBA00022777"/>
    </source>
</evidence>
<feature type="domain" description="PAS" evidence="9">
    <location>
        <begin position="199"/>
        <end position="269"/>
    </location>
</feature>
<accession>A0A6J4HY97</accession>
<feature type="modified residue" description="4-aspartylphosphate" evidence="6">
    <location>
        <position position="1128"/>
    </location>
</feature>
<dbReference type="Gene3D" id="1.10.287.130">
    <property type="match status" value="1"/>
</dbReference>
<organism evidence="11">
    <name type="scientific">uncultured Chthoniobacterales bacterium</name>
    <dbReference type="NCBI Taxonomy" id="1836801"/>
    <lineage>
        <taxon>Bacteria</taxon>
        <taxon>Pseudomonadati</taxon>
        <taxon>Verrucomicrobiota</taxon>
        <taxon>Spartobacteria</taxon>
        <taxon>Chthoniobacterales</taxon>
        <taxon>environmental samples</taxon>
    </lineage>
</organism>